<evidence type="ECO:0000313" key="1">
    <source>
        <dbReference type="EMBL" id="GAG08594.1"/>
    </source>
</evidence>
<comment type="caution">
    <text evidence="1">The sequence shown here is derived from an EMBL/GenBank/DDBJ whole genome shotgun (WGS) entry which is preliminary data.</text>
</comment>
<dbReference type="AlphaFoldDB" id="X0URY0"/>
<accession>X0URY0</accession>
<organism evidence="1">
    <name type="scientific">marine sediment metagenome</name>
    <dbReference type="NCBI Taxonomy" id="412755"/>
    <lineage>
        <taxon>unclassified sequences</taxon>
        <taxon>metagenomes</taxon>
        <taxon>ecological metagenomes</taxon>
    </lineage>
</organism>
<proteinExistence type="predicted"/>
<protein>
    <submittedName>
        <fullName evidence="1">Uncharacterized protein</fullName>
    </submittedName>
</protein>
<dbReference type="EMBL" id="BARS01028446">
    <property type="protein sequence ID" value="GAG08594.1"/>
    <property type="molecule type" value="Genomic_DNA"/>
</dbReference>
<gene>
    <name evidence="1" type="ORF">S01H1_44589</name>
</gene>
<reference evidence="1" key="1">
    <citation type="journal article" date="2014" name="Front. Microbiol.">
        <title>High frequency of phylogenetically diverse reductive dehalogenase-homologous genes in deep subseafloor sedimentary metagenomes.</title>
        <authorList>
            <person name="Kawai M."/>
            <person name="Futagami T."/>
            <person name="Toyoda A."/>
            <person name="Takaki Y."/>
            <person name="Nishi S."/>
            <person name="Hori S."/>
            <person name="Arai W."/>
            <person name="Tsubouchi T."/>
            <person name="Morono Y."/>
            <person name="Uchiyama I."/>
            <person name="Ito T."/>
            <person name="Fujiyama A."/>
            <person name="Inagaki F."/>
            <person name="Takami H."/>
        </authorList>
    </citation>
    <scope>NUCLEOTIDE SEQUENCE</scope>
    <source>
        <strain evidence="1">Expedition CK06-06</strain>
    </source>
</reference>
<name>X0URY0_9ZZZZ</name>
<sequence>MMMKEEDKIQKSILKSKKISESLGDTQYSIHDTELLYAIRYNIYYMRKKGEI</sequence>